<dbReference type="PRINTS" id="PR00455">
    <property type="entry name" value="HTHTETR"/>
</dbReference>
<dbReference type="SUPFAM" id="SSF46689">
    <property type="entry name" value="Homeodomain-like"/>
    <property type="match status" value="1"/>
</dbReference>
<comment type="caution">
    <text evidence="4">The sequence shown here is derived from an EMBL/GenBank/DDBJ whole genome shotgun (WGS) entry which is preliminary data.</text>
</comment>
<name>A0A3E0TRT9_9GAMM</name>
<dbReference type="Gene3D" id="1.10.357.10">
    <property type="entry name" value="Tetracycline Repressor, domain 2"/>
    <property type="match status" value="1"/>
</dbReference>
<sequence>MAPAPKYSPQEQEVLILNAAANCIAETSVLDFTMSAVSKAAGLSMGSIYKHVQCKEDIIFALATRVFSHWSKLFEQVFELPLTTPEKIVAIGLFDPEKVQVYPFDTDLDGFAANEVVIRRASPLWTDRMIAAHEKCEAIFNKLMHQAAYSGELKLNGHTEQMIEEINLSCWALMEGHKYVQRVTQTRLISEGTDTLQEPTSTDSLIVKSIARLLNSYEWQTPLSPAGIEKAAALLVELGLR</sequence>
<evidence type="ECO:0000313" key="5">
    <source>
        <dbReference type="Proteomes" id="UP000256478"/>
    </source>
</evidence>
<dbReference type="Proteomes" id="UP000256478">
    <property type="component" value="Unassembled WGS sequence"/>
</dbReference>
<dbReference type="OrthoDB" id="5918833at2"/>
<feature type="DNA-binding region" description="H-T-H motif" evidence="2">
    <location>
        <begin position="33"/>
        <end position="52"/>
    </location>
</feature>
<gene>
    <name evidence="4" type="ORF">DXX93_12075</name>
</gene>
<dbReference type="Pfam" id="PF00440">
    <property type="entry name" value="TetR_N"/>
    <property type="match status" value="1"/>
</dbReference>
<reference evidence="4 5" key="1">
    <citation type="submission" date="2018-08" db="EMBL/GenBank/DDBJ databases">
        <title>Thalassotalea euphylliae genome.</title>
        <authorList>
            <person name="Summers S."/>
            <person name="Rice S.A."/>
            <person name="Freckelton M.L."/>
            <person name="Nedved B.T."/>
            <person name="Hadfield M.G."/>
        </authorList>
    </citation>
    <scope>NUCLEOTIDE SEQUENCE [LARGE SCALE GENOMIC DNA]</scope>
    <source>
        <strain evidence="4 5">H1</strain>
    </source>
</reference>
<dbReference type="PROSITE" id="PS50977">
    <property type="entry name" value="HTH_TETR_2"/>
    <property type="match status" value="1"/>
</dbReference>
<evidence type="ECO:0000256" key="1">
    <source>
        <dbReference type="ARBA" id="ARBA00023125"/>
    </source>
</evidence>
<keyword evidence="1 2" id="KW-0238">DNA-binding</keyword>
<proteinExistence type="predicted"/>
<dbReference type="EMBL" id="QUOU01000001">
    <property type="protein sequence ID" value="REL27228.1"/>
    <property type="molecule type" value="Genomic_DNA"/>
</dbReference>
<dbReference type="InterPro" id="IPR001647">
    <property type="entry name" value="HTH_TetR"/>
</dbReference>
<protein>
    <submittedName>
        <fullName evidence="4">TetR/AcrR family transcriptional regulator</fullName>
    </submittedName>
</protein>
<evidence type="ECO:0000259" key="3">
    <source>
        <dbReference type="PROSITE" id="PS50977"/>
    </source>
</evidence>
<accession>A0A3E0TRT9</accession>
<dbReference type="InterPro" id="IPR009057">
    <property type="entry name" value="Homeodomain-like_sf"/>
</dbReference>
<feature type="domain" description="HTH tetR-type" evidence="3">
    <location>
        <begin position="10"/>
        <end position="70"/>
    </location>
</feature>
<dbReference type="RefSeq" id="WP_116008312.1">
    <property type="nucleotide sequence ID" value="NZ_QUOU01000001.1"/>
</dbReference>
<dbReference type="GO" id="GO:0003677">
    <property type="term" value="F:DNA binding"/>
    <property type="evidence" value="ECO:0007669"/>
    <property type="project" value="UniProtKB-UniRule"/>
</dbReference>
<evidence type="ECO:0000313" key="4">
    <source>
        <dbReference type="EMBL" id="REL27228.1"/>
    </source>
</evidence>
<organism evidence="4 5">
    <name type="scientific">Thalassotalea euphylliae</name>
    <dbReference type="NCBI Taxonomy" id="1655234"/>
    <lineage>
        <taxon>Bacteria</taxon>
        <taxon>Pseudomonadati</taxon>
        <taxon>Pseudomonadota</taxon>
        <taxon>Gammaproteobacteria</taxon>
        <taxon>Alteromonadales</taxon>
        <taxon>Colwelliaceae</taxon>
        <taxon>Thalassotalea</taxon>
    </lineage>
</organism>
<dbReference type="AlphaFoldDB" id="A0A3E0TRT9"/>
<evidence type="ECO:0000256" key="2">
    <source>
        <dbReference type="PROSITE-ProRule" id="PRU00335"/>
    </source>
</evidence>